<keyword evidence="11 14" id="KW-1015">Disulfide bond</keyword>
<dbReference type="GO" id="GO:0006457">
    <property type="term" value="P:protein folding"/>
    <property type="evidence" value="ECO:0007669"/>
    <property type="project" value="InterPro"/>
</dbReference>
<dbReference type="GO" id="GO:0015035">
    <property type="term" value="F:protein-disulfide reductase activity"/>
    <property type="evidence" value="ECO:0007669"/>
    <property type="project" value="UniProtKB-UniRule"/>
</dbReference>
<dbReference type="HAMAP" id="MF_00286">
    <property type="entry name" value="DsbB"/>
    <property type="match status" value="1"/>
</dbReference>
<dbReference type="AlphaFoldDB" id="A0A444A027"/>
<feature type="topological domain" description="Cytoplasmic" evidence="14">
    <location>
        <begin position="162"/>
        <end position="173"/>
    </location>
</feature>
<feature type="topological domain" description="Cytoplasmic" evidence="14">
    <location>
        <begin position="1"/>
        <end position="9"/>
    </location>
</feature>
<dbReference type="OrthoDB" id="3711263at2"/>
<feature type="topological domain" description="Periplasmic" evidence="14">
    <location>
        <begin position="27"/>
        <end position="44"/>
    </location>
</feature>
<keyword evidence="4 14" id="KW-1003">Cell membrane</keyword>
<evidence type="ECO:0000256" key="13">
    <source>
        <dbReference type="ARBA" id="ARBA00023284"/>
    </source>
</evidence>
<keyword evidence="5" id="KW-0997">Cell inner membrane</keyword>
<organism evidence="16 17">
    <name type="scientific">Pseudomonas alkylphenolica</name>
    <dbReference type="NCBI Taxonomy" id="237609"/>
    <lineage>
        <taxon>Bacteria</taxon>
        <taxon>Pseudomonadati</taxon>
        <taxon>Pseudomonadota</taxon>
        <taxon>Gammaproteobacteria</taxon>
        <taxon>Pseudomonadales</taxon>
        <taxon>Pseudomonadaceae</taxon>
        <taxon>Pseudomonas</taxon>
    </lineage>
</organism>
<evidence type="ECO:0000256" key="6">
    <source>
        <dbReference type="ARBA" id="ARBA00022692"/>
    </source>
</evidence>
<dbReference type="InterPro" id="IPR023380">
    <property type="entry name" value="DsbB-like_sf"/>
</dbReference>
<comment type="similarity">
    <text evidence="2 14">Belongs to the DsbB family.</text>
</comment>
<feature type="topological domain" description="Cytoplasmic" evidence="14">
    <location>
        <begin position="62"/>
        <end position="67"/>
    </location>
</feature>
<comment type="subcellular location">
    <subcellularLocation>
        <location evidence="1">Cell inner membrane</location>
        <topology evidence="1">Multi-pass membrane protein</topology>
    </subcellularLocation>
    <subcellularLocation>
        <location evidence="14">Cell membrane</location>
        <topology evidence="14">Multi-pass membrane protein</topology>
    </subcellularLocation>
</comment>
<evidence type="ECO:0000256" key="11">
    <source>
        <dbReference type="ARBA" id="ARBA00023157"/>
    </source>
</evidence>
<dbReference type="SUPFAM" id="SSF158442">
    <property type="entry name" value="DsbB-like"/>
    <property type="match status" value="1"/>
</dbReference>
<evidence type="ECO:0000256" key="3">
    <source>
        <dbReference type="ARBA" id="ARBA00022448"/>
    </source>
</evidence>
<evidence type="ECO:0000256" key="2">
    <source>
        <dbReference type="ARBA" id="ARBA00008823"/>
    </source>
</evidence>
<feature type="transmembrane region" description="Helical" evidence="15">
    <location>
        <begin position="68"/>
        <end position="89"/>
    </location>
</feature>
<dbReference type="GO" id="GO:0009055">
    <property type="term" value="F:electron transfer activity"/>
    <property type="evidence" value="ECO:0007669"/>
    <property type="project" value="UniProtKB-UniRule"/>
</dbReference>
<evidence type="ECO:0000256" key="8">
    <source>
        <dbReference type="ARBA" id="ARBA00022989"/>
    </source>
</evidence>
<keyword evidence="9 14" id="KW-0560">Oxidoreductase</keyword>
<dbReference type="Gene3D" id="1.20.1550.10">
    <property type="entry name" value="DsbB-like"/>
    <property type="match status" value="1"/>
</dbReference>
<evidence type="ECO:0000256" key="5">
    <source>
        <dbReference type="ARBA" id="ARBA00022519"/>
    </source>
</evidence>
<keyword evidence="7 14" id="KW-0249">Electron transport</keyword>
<evidence type="ECO:0000256" key="9">
    <source>
        <dbReference type="ARBA" id="ARBA00023002"/>
    </source>
</evidence>
<keyword evidence="12 14" id="KW-0143">Chaperone</keyword>
<keyword evidence="3 14" id="KW-0813">Transport</keyword>
<keyword evidence="10 14" id="KW-0472">Membrane</keyword>
<dbReference type="PANTHER" id="PTHR36570:SF3">
    <property type="entry name" value="DISULFIDE BOND FORMATION PROTEIN B"/>
    <property type="match status" value="1"/>
</dbReference>
<proteinExistence type="inferred from homology"/>
<dbReference type="Proteomes" id="UP000288983">
    <property type="component" value="Unassembled WGS sequence"/>
</dbReference>
<keyword evidence="8 14" id="KW-1133">Transmembrane helix</keyword>
<comment type="function">
    <text evidence="14">Required for disulfide bond formation in some periplasmic proteins. Acts by oxidizing the DsbA protein.</text>
</comment>
<evidence type="ECO:0000256" key="7">
    <source>
        <dbReference type="ARBA" id="ARBA00022982"/>
    </source>
</evidence>
<keyword evidence="6 14" id="KW-0812">Transmembrane</keyword>
<sequence>MPLARIRLLFLPALFASVLMLAAAFYLEWGMAQVPCALCYSQRLVLAVFAGVCLCAVVQAPGHRGTRVYAALTLLLAFAGALLAARQVYLQSTSLVPGNSCPAPFGYSVENMPLSELLKTMVVGNPDCVRINWSFLDLTIPEWSLLSFLLLAALSLNQVFGRWRSNFRHRAEK</sequence>
<dbReference type="InterPro" id="IPR003752">
    <property type="entry name" value="DiS_bond_form_DsbB/BdbC"/>
</dbReference>
<evidence type="ECO:0000313" key="17">
    <source>
        <dbReference type="Proteomes" id="UP000288983"/>
    </source>
</evidence>
<dbReference type="RefSeq" id="WP_128321850.1">
    <property type="nucleotide sequence ID" value="NZ_QJRG01000033.1"/>
</dbReference>
<dbReference type="EMBL" id="QJRG01000033">
    <property type="protein sequence ID" value="RWU26725.1"/>
    <property type="molecule type" value="Genomic_DNA"/>
</dbReference>
<evidence type="ECO:0000256" key="14">
    <source>
        <dbReference type="HAMAP-Rule" id="MF_00286"/>
    </source>
</evidence>
<evidence type="ECO:0000256" key="4">
    <source>
        <dbReference type="ARBA" id="ARBA00022475"/>
    </source>
</evidence>
<feature type="disulfide bond" description="Redox-active" evidence="14">
    <location>
        <begin position="36"/>
        <end position="39"/>
    </location>
</feature>
<comment type="caution">
    <text evidence="16">The sequence shown here is derived from an EMBL/GenBank/DDBJ whole genome shotgun (WGS) entry which is preliminary data.</text>
</comment>
<evidence type="ECO:0000256" key="15">
    <source>
        <dbReference type="SAM" id="Phobius"/>
    </source>
</evidence>
<dbReference type="InterPro" id="IPR050183">
    <property type="entry name" value="DsbB"/>
</dbReference>
<evidence type="ECO:0000256" key="1">
    <source>
        <dbReference type="ARBA" id="ARBA00004429"/>
    </source>
</evidence>
<evidence type="ECO:0000313" key="16">
    <source>
        <dbReference type="EMBL" id="RWU26725.1"/>
    </source>
</evidence>
<evidence type="ECO:0000256" key="10">
    <source>
        <dbReference type="ARBA" id="ARBA00023136"/>
    </source>
</evidence>
<evidence type="ECO:0000256" key="12">
    <source>
        <dbReference type="ARBA" id="ARBA00023186"/>
    </source>
</evidence>
<keyword evidence="13 14" id="KW-0676">Redox-active center</keyword>
<feature type="transmembrane region" description="Helical" evidence="15">
    <location>
        <begin position="40"/>
        <end position="61"/>
    </location>
</feature>
<dbReference type="GO" id="GO:0005886">
    <property type="term" value="C:plasma membrane"/>
    <property type="evidence" value="ECO:0007669"/>
    <property type="project" value="UniProtKB-SubCell"/>
</dbReference>
<reference evidence="16 17" key="1">
    <citation type="submission" date="2018-06" db="EMBL/GenBank/DDBJ databases">
        <title>Bacteria isolated from soil of Wuhan.</title>
        <authorList>
            <person name="Wei X."/>
            <person name="Chunhua H."/>
        </authorList>
    </citation>
    <scope>NUCLEOTIDE SEQUENCE [LARGE SCALE GENOMIC DNA]</scope>
    <source>
        <strain evidence="17">xwS2</strain>
    </source>
</reference>
<comment type="caution">
    <text evidence="14">Lacks conserved residue(s) required for the propagation of feature annotation.</text>
</comment>
<gene>
    <name evidence="14" type="primary">dsbB</name>
    <name evidence="16" type="ORF">DM813_02525</name>
</gene>
<protein>
    <recommendedName>
        <fullName evidence="14">Disulfide bond formation protein B</fullName>
    </recommendedName>
    <alternativeName>
        <fullName evidence="14">Disulfide oxidoreductase</fullName>
    </alternativeName>
</protein>
<dbReference type="InterPro" id="IPR022920">
    <property type="entry name" value="Disulphide_bond_form_DsbB"/>
</dbReference>
<dbReference type="PANTHER" id="PTHR36570">
    <property type="entry name" value="DISULFIDE BOND FORMATION PROTEIN B"/>
    <property type="match status" value="1"/>
</dbReference>
<accession>A0A444A027</accession>
<feature type="transmembrane region" description="Helical" evidence="15">
    <location>
        <begin position="143"/>
        <end position="160"/>
    </location>
</feature>
<name>A0A444A027_9PSED</name>
<dbReference type="Pfam" id="PF02600">
    <property type="entry name" value="DsbB"/>
    <property type="match status" value="1"/>
</dbReference>